<feature type="coiled-coil region" evidence="1">
    <location>
        <begin position="90"/>
        <end position="117"/>
    </location>
</feature>
<dbReference type="VEuPathDB" id="FungiDB:SDRG_05975"/>
<dbReference type="AlphaFoldDB" id="T0QRH9"/>
<dbReference type="EMBL" id="JH767147">
    <property type="protein sequence ID" value="EQC36525.1"/>
    <property type="molecule type" value="Genomic_DNA"/>
</dbReference>
<protein>
    <submittedName>
        <fullName evidence="2">Uncharacterized protein</fullName>
    </submittedName>
</protein>
<dbReference type="GeneID" id="19946702"/>
<evidence type="ECO:0000313" key="2">
    <source>
        <dbReference type="EMBL" id="EQC36525.1"/>
    </source>
</evidence>
<dbReference type="GO" id="GO:0051225">
    <property type="term" value="P:spindle assembly"/>
    <property type="evidence" value="ECO:0007669"/>
    <property type="project" value="InterPro"/>
</dbReference>
<sequence>MSARQERNRSFLEAVDRLGYVPQGRFAGAGPLEPKDVDSLMRGSLEPVWHWVALNVHAPATMELYRRNVRVARHEATSAVAERQRKRDACVALKEKKAFLERTLANMRSENQKELAALSTMEHDTHVFAETVRQRQRSQVLLHGQAHALQCNQAAHVATVADMKQRLLPRFSPMQKATREMVDTALDTLQHDCATQRDQIDPPVTNLVEKVFRVCSGLDIVHALQQQPPATLPTASVDAQRPEPTRKIDTLTSVRALLQERQQHHIAQFVQTMKLRQATEKQYPPSALPRFPTPLSPSLRAYLEADEAHVVATAVYAVVVQYEQEVEAAISAKQTLNTHIQNQVHEITAFTSRFEATTRAISTAFQRNRALVLHILDQHNQLLVAVHANILSPYFGQVAPLEQQLHALGHEERSAAVFPSHPTPFVAKISDPHDALYRLAQSLDVPDYGNVHQLLRAFDGETQLRLYAHLQHILTALEAQKATATAMATQHQAVLAQVAELHACDASQWAPRVQQLQAQAEAILTTHLPALLAAINDWFHQPAQQLITA</sequence>
<dbReference type="GO" id="GO:0070652">
    <property type="term" value="C:HAUS complex"/>
    <property type="evidence" value="ECO:0007669"/>
    <property type="project" value="InterPro"/>
</dbReference>
<accession>T0QRH9</accession>
<proteinExistence type="predicted"/>
<dbReference type="OMA" id="INDWFHQ"/>
<dbReference type="eggNOG" id="ENOG502T2G4">
    <property type="taxonomic scope" value="Eukaryota"/>
</dbReference>
<reference evidence="2 3" key="1">
    <citation type="submission" date="2012-04" db="EMBL/GenBank/DDBJ databases">
        <title>The Genome Sequence of Saprolegnia declina VS20.</title>
        <authorList>
            <consortium name="The Broad Institute Genome Sequencing Platform"/>
            <person name="Russ C."/>
            <person name="Nusbaum C."/>
            <person name="Tyler B."/>
            <person name="van West P."/>
            <person name="Dieguez-Uribeondo J."/>
            <person name="de Bruijn I."/>
            <person name="Tripathy S."/>
            <person name="Jiang R."/>
            <person name="Young S.K."/>
            <person name="Zeng Q."/>
            <person name="Gargeya S."/>
            <person name="Fitzgerald M."/>
            <person name="Haas B."/>
            <person name="Abouelleil A."/>
            <person name="Alvarado L."/>
            <person name="Arachchi H.M."/>
            <person name="Berlin A."/>
            <person name="Chapman S.B."/>
            <person name="Goldberg J."/>
            <person name="Griggs A."/>
            <person name="Gujja S."/>
            <person name="Hansen M."/>
            <person name="Howarth C."/>
            <person name="Imamovic A."/>
            <person name="Larimer J."/>
            <person name="McCowen C."/>
            <person name="Montmayeur A."/>
            <person name="Murphy C."/>
            <person name="Neiman D."/>
            <person name="Pearson M."/>
            <person name="Priest M."/>
            <person name="Roberts A."/>
            <person name="Saif S."/>
            <person name="Shea T."/>
            <person name="Sisk P."/>
            <person name="Sykes S."/>
            <person name="Wortman J."/>
            <person name="Nusbaum C."/>
            <person name="Birren B."/>
        </authorList>
    </citation>
    <scope>NUCLEOTIDE SEQUENCE [LARGE SCALE GENOMIC DNA]</scope>
    <source>
        <strain evidence="2 3">VS20</strain>
    </source>
</reference>
<keyword evidence="1" id="KW-0175">Coiled coil</keyword>
<gene>
    <name evidence="2" type="ORF">SDRG_05975</name>
</gene>
<dbReference type="OrthoDB" id="67841at2759"/>
<organism evidence="2 3">
    <name type="scientific">Saprolegnia diclina (strain VS20)</name>
    <dbReference type="NCBI Taxonomy" id="1156394"/>
    <lineage>
        <taxon>Eukaryota</taxon>
        <taxon>Sar</taxon>
        <taxon>Stramenopiles</taxon>
        <taxon>Oomycota</taxon>
        <taxon>Saprolegniomycetes</taxon>
        <taxon>Saprolegniales</taxon>
        <taxon>Saprolegniaceae</taxon>
        <taxon>Saprolegnia</taxon>
    </lineage>
</organism>
<dbReference type="InParanoid" id="T0QRH9"/>
<dbReference type="InterPro" id="IPR029131">
    <property type="entry name" value="HAUS5"/>
</dbReference>
<name>T0QRH9_SAPDV</name>
<dbReference type="Pfam" id="PF14817">
    <property type="entry name" value="HAUS5"/>
    <property type="match status" value="1"/>
</dbReference>
<keyword evidence="3" id="KW-1185">Reference proteome</keyword>
<evidence type="ECO:0000313" key="3">
    <source>
        <dbReference type="Proteomes" id="UP000030762"/>
    </source>
</evidence>
<dbReference type="Proteomes" id="UP000030762">
    <property type="component" value="Unassembled WGS sequence"/>
</dbReference>
<dbReference type="RefSeq" id="XP_008609947.1">
    <property type="nucleotide sequence ID" value="XM_008611725.1"/>
</dbReference>
<evidence type="ECO:0000256" key="1">
    <source>
        <dbReference type="SAM" id="Coils"/>
    </source>
</evidence>